<reference evidence="3 4" key="1">
    <citation type="submission" date="2016-10" db="EMBL/GenBank/DDBJ databases">
        <authorList>
            <person name="de Groot N.N."/>
        </authorList>
    </citation>
    <scope>NUCLEOTIDE SEQUENCE [LARGE SCALE GENOMIC DNA]</scope>
    <source>
        <strain evidence="3 4">CGMCC 4.2022</strain>
    </source>
</reference>
<dbReference type="SUPFAM" id="SSF141072">
    <property type="entry name" value="CalX-like"/>
    <property type="match status" value="1"/>
</dbReference>
<proteinExistence type="predicted"/>
<accession>A0A1H0B266</accession>
<dbReference type="InterPro" id="IPR029058">
    <property type="entry name" value="AB_hydrolase_fold"/>
</dbReference>
<gene>
    <name evidence="3" type="ORF">SAMN05216259_10419</name>
</gene>
<evidence type="ECO:0000313" key="3">
    <source>
        <dbReference type="EMBL" id="SDN39730.1"/>
    </source>
</evidence>
<feature type="region of interest" description="Disordered" evidence="1">
    <location>
        <begin position="112"/>
        <end position="145"/>
    </location>
</feature>
<dbReference type="Gene3D" id="3.40.50.1820">
    <property type="entry name" value="alpha/beta hydrolase"/>
    <property type="match status" value="1"/>
</dbReference>
<name>A0A1H0B266_9ACTN</name>
<protein>
    <recommendedName>
        <fullName evidence="5">Alpha/beta hydrolase</fullName>
    </recommendedName>
</protein>
<sequence length="954" mass="98549">MPKLIRRARHVGVAAALACLSLSLVNTNATAATAPSGQVAAGPHWSVTRVAGGFAVNLHLDRQLPVTAGIPTLSVDGRNLGPATESADGTSLSLVTTDPSVADASSVTTDALATATDTSSRPGGRGTATVPGATPSVLPADPAAPGRHKVTEGIYDFGDQAIPLLNIGGTRGELEGKLYLPDSRGPKPLVVFLHGRHSSCYGSGKPNPAGWPCTTSPASTEQRFPIPSFLGYDAPARALASNGYAVVSISANAINATDNQRAADYGAQARGELILDTLRMLQKADTGRPAVYHDTFTDRDVSLAQALTGDLTPRDLIGQFDLDDVGIMGHSRGGEGVTAASTLNDALPVKQQFGIKAVLPLAPVDYDRISLPNVATATILPYCDGDVENLMGQHIVDDSRHAFDDNVLRSAVLVQGANHNYFNTIWTPGGWPSGTSDDWASLATGANDPVCDPTSPTTTRLTPTQQVAVETAYVAGFFRLTLGDEKQFQPLFDGSDTLPASASFAHVSVTATQPADSRSDLQTFEHPDPAVRVSGPATAQVCQDMGGTGGVTVTPPQPYCTTTLNEAAVPHWSPAQWAWDVPSSPMLHMTWSAADGQVRVTVPPADRNISRYQQLSVKMAADEFVTTGTDVTLTVVDGKGRTWSAPVSSLNPAAVTRMAGVSSPWLRKVILQQVTVPTSALRTLDLRDIREVRFTGAQGADASAAGGVYLSDLSAENRAVGARVPVQQAAVDIVPTSVEEGSAPSTAQIAAVLSKPVGHQVTAYVSVFGSTTATAGSAMQKVTFTPGRTCVAVTVPTYGDTLPSTTASTSFKVSATDVSGGVMGDSGFGTLTVREDDGVTGGTPAPAVGTQGNACAEYAASLKPGRLTVKGLPLPGRSLTVTASGYRPGESIALALGTTPLGPVLADPHGRITTTVTLPADTPAGPTELTAKGAGSAYTTHATLLVLPTHPTHH</sequence>
<feature type="signal peptide" evidence="2">
    <location>
        <begin position="1"/>
        <end position="31"/>
    </location>
</feature>
<keyword evidence="4" id="KW-1185">Reference proteome</keyword>
<evidence type="ECO:0000256" key="1">
    <source>
        <dbReference type="SAM" id="MobiDB-lite"/>
    </source>
</evidence>
<dbReference type="InterPro" id="IPR038081">
    <property type="entry name" value="CalX-like_sf"/>
</dbReference>
<feature type="chain" id="PRO_5011649978" description="Alpha/beta hydrolase" evidence="2">
    <location>
        <begin position="32"/>
        <end position="954"/>
    </location>
</feature>
<dbReference type="Proteomes" id="UP000199341">
    <property type="component" value="Unassembled WGS sequence"/>
</dbReference>
<evidence type="ECO:0008006" key="5">
    <source>
        <dbReference type="Google" id="ProtNLM"/>
    </source>
</evidence>
<keyword evidence="2" id="KW-0732">Signal</keyword>
<dbReference type="STRING" id="310781.SAMN05216259_10419"/>
<organism evidence="3 4">
    <name type="scientific">Actinacidiphila guanduensis</name>
    <dbReference type="NCBI Taxonomy" id="310781"/>
    <lineage>
        <taxon>Bacteria</taxon>
        <taxon>Bacillati</taxon>
        <taxon>Actinomycetota</taxon>
        <taxon>Actinomycetes</taxon>
        <taxon>Kitasatosporales</taxon>
        <taxon>Streptomycetaceae</taxon>
        <taxon>Actinacidiphila</taxon>
    </lineage>
</organism>
<dbReference type="AlphaFoldDB" id="A0A1H0B266"/>
<evidence type="ECO:0000256" key="2">
    <source>
        <dbReference type="SAM" id="SignalP"/>
    </source>
</evidence>
<dbReference type="Gene3D" id="2.60.40.2030">
    <property type="match status" value="1"/>
</dbReference>
<dbReference type="EMBL" id="FNIE01000004">
    <property type="protein sequence ID" value="SDN39730.1"/>
    <property type="molecule type" value="Genomic_DNA"/>
</dbReference>
<dbReference type="SUPFAM" id="SSF53474">
    <property type="entry name" value="alpha/beta-Hydrolases"/>
    <property type="match status" value="1"/>
</dbReference>
<evidence type="ECO:0000313" key="4">
    <source>
        <dbReference type="Proteomes" id="UP000199341"/>
    </source>
</evidence>